<keyword evidence="10" id="KW-1185">Reference proteome</keyword>
<dbReference type="OrthoDB" id="10254842at2759"/>
<dbReference type="Pfam" id="PF04051">
    <property type="entry name" value="TRAPP"/>
    <property type="match status" value="1"/>
</dbReference>
<dbReference type="CDD" id="cd14943">
    <property type="entry name" value="TRAPPC5_Trs31"/>
    <property type="match status" value="1"/>
</dbReference>
<dbReference type="AlphaFoldDB" id="W9XNG0"/>
<comment type="subcellular location">
    <subcellularLocation>
        <location evidence="1">Endoplasmic reticulum</location>
    </subcellularLocation>
    <subcellularLocation>
        <location evidence="7">Golgi apparatus</location>
        <location evidence="7">cis-Golgi network</location>
    </subcellularLocation>
</comment>
<dbReference type="InterPro" id="IPR016696">
    <property type="entry name" value="TRAPP-I_su5"/>
</dbReference>
<proteinExistence type="inferred from homology"/>
<evidence type="ECO:0000256" key="2">
    <source>
        <dbReference type="ARBA" id="ARBA00006218"/>
    </source>
</evidence>
<accession>W9XNG0</accession>
<dbReference type="GO" id="GO:0005783">
    <property type="term" value="C:endoplasmic reticulum"/>
    <property type="evidence" value="ECO:0007669"/>
    <property type="project" value="UniProtKB-SubCell"/>
</dbReference>
<evidence type="ECO:0000256" key="7">
    <source>
        <dbReference type="PIRNR" id="PIRNR017479"/>
    </source>
</evidence>
<dbReference type="GO" id="GO:1990070">
    <property type="term" value="C:TRAPPI protein complex"/>
    <property type="evidence" value="ECO:0007669"/>
    <property type="project" value="TreeGrafter"/>
</dbReference>
<dbReference type="GO" id="GO:0006888">
    <property type="term" value="P:endoplasmic reticulum to Golgi vesicle-mediated transport"/>
    <property type="evidence" value="ECO:0007669"/>
    <property type="project" value="TreeGrafter"/>
</dbReference>
<evidence type="ECO:0000256" key="5">
    <source>
        <dbReference type="ARBA" id="ARBA00022892"/>
    </source>
</evidence>
<name>W9XNG0_9EURO</name>
<feature type="compositionally biased region" description="Low complexity" evidence="8">
    <location>
        <begin position="30"/>
        <end position="41"/>
    </location>
</feature>
<gene>
    <name evidence="9" type="ORF">A1O1_08897</name>
</gene>
<dbReference type="GeneID" id="19163743"/>
<comment type="caution">
    <text evidence="9">The sequence shown here is derived from an EMBL/GenBank/DDBJ whole genome shotgun (WGS) entry which is preliminary data.</text>
</comment>
<dbReference type="eggNOG" id="KOG3315">
    <property type="taxonomic scope" value="Eukaryota"/>
</dbReference>
<dbReference type="GO" id="GO:1990071">
    <property type="term" value="C:TRAPPII protein complex"/>
    <property type="evidence" value="ECO:0007669"/>
    <property type="project" value="TreeGrafter"/>
</dbReference>
<feature type="region of interest" description="Disordered" evidence="8">
    <location>
        <begin position="1"/>
        <end position="57"/>
    </location>
</feature>
<dbReference type="PANTHER" id="PTHR20902:SF0">
    <property type="entry name" value="TRAFFICKING PROTEIN PARTICLE COMPLEX SUBUNIT 5"/>
    <property type="match status" value="1"/>
</dbReference>
<dbReference type="STRING" id="1182541.W9XNG0"/>
<dbReference type="SUPFAM" id="SSF111126">
    <property type="entry name" value="Ligand-binding domain in the NO signalling and Golgi transport"/>
    <property type="match status" value="1"/>
</dbReference>
<reference evidence="9 10" key="1">
    <citation type="submission" date="2013-03" db="EMBL/GenBank/DDBJ databases">
        <title>The Genome Sequence of Capronia coronata CBS 617.96.</title>
        <authorList>
            <consortium name="The Broad Institute Genomics Platform"/>
            <person name="Cuomo C."/>
            <person name="de Hoog S."/>
            <person name="Gorbushina A."/>
            <person name="Walker B."/>
            <person name="Young S.K."/>
            <person name="Zeng Q."/>
            <person name="Gargeya S."/>
            <person name="Fitzgerald M."/>
            <person name="Haas B."/>
            <person name="Abouelleil A."/>
            <person name="Allen A.W."/>
            <person name="Alvarado L."/>
            <person name="Arachchi H.M."/>
            <person name="Berlin A.M."/>
            <person name="Chapman S.B."/>
            <person name="Gainer-Dewar J."/>
            <person name="Goldberg J."/>
            <person name="Griggs A."/>
            <person name="Gujja S."/>
            <person name="Hansen M."/>
            <person name="Howarth C."/>
            <person name="Imamovic A."/>
            <person name="Ireland A."/>
            <person name="Larimer J."/>
            <person name="McCowan C."/>
            <person name="Murphy C."/>
            <person name="Pearson M."/>
            <person name="Poon T.W."/>
            <person name="Priest M."/>
            <person name="Roberts A."/>
            <person name="Saif S."/>
            <person name="Shea T."/>
            <person name="Sisk P."/>
            <person name="Sykes S."/>
            <person name="Wortman J."/>
            <person name="Nusbaum C."/>
            <person name="Birren B."/>
        </authorList>
    </citation>
    <scope>NUCLEOTIDE SEQUENCE [LARGE SCALE GENOMIC DNA]</scope>
    <source>
        <strain evidence="9 10">CBS 617.96</strain>
    </source>
</reference>
<dbReference type="InterPro" id="IPR024096">
    <property type="entry name" value="NO_sig/Golgi_transp_ligand-bd"/>
</dbReference>
<sequence>MAGAPPGHTIPSYAASHAGSPSRHMSQYPSTTVTTTTTSSSALVSGTPAPTSTLSSTLRYPSTRKTIYDRNLNRSRNAELSRSSFAYLFMEMVSYAHRRVKGIQDFEKRLNEQGYPLGLKLLDLLLYRAGPGASSTSLTSSSSTSSSGGGAAHRPLRLLPLLTLLTTKLYPLLFSRPADSLEQSTTNPAEYMIIDNTPLTNQYISVPKEMNQLSVAAYIAGIIEGVCDGAGFECKASAHNTGTDVWPNRTVFLIRFEDHVLEREKELERQGVK</sequence>
<dbReference type="InterPro" id="IPR007194">
    <property type="entry name" value="TRAPP_component"/>
</dbReference>
<dbReference type="RefSeq" id="XP_007727944.1">
    <property type="nucleotide sequence ID" value="XM_007729754.1"/>
</dbReference>
<evidence type="ECO:0000313" key="9">
    <source>
        <dbReference type="EMBL" id="EXJ78496.1"/>
    </source>
</evidence>
<organism evidence="9 10">
    <name type="scientific">Capronia coronata CBS 617.96</name>
    <dbReference type="NCBI Taxonomy" id="1182541"/>
    <lineage>
        <taxon>Eukaryota</taxon>
        <taxon>Fungi</taxon>
        <taxon>Dikarya</taxon>
        <taxon>Ascomycota</taxon>
        <taxon>Pezizomycotina</taxon>
        <taxon>Eurotiomycetes</taxon>
        <taxon>Chaetothyriomycetidae</taxon>
        <taxon>Chaetothyriales</taxon>
        <taxon>Herpotrichiellaceae</taxon>
        <taxon>Capronia</taxon>
    </lineage>
</organism>
<dbReference type="EMBL" id="AMWN01000011">
    <property type="protein sequence ID" value="EXJ78496.1"/>
    <property type="molecule type" value="Genomic_DNA"/>
</dbReference>
<evidence type="ECO:0000256" key="4">
    <source>
        <dbReference type="ARBA" id="ARBA00022824"/>
    </source>
</evidence>
<evidence type="ECO:0000256" key="1">
    <source>
        <dbReference type="ARBA" id="ARBA00004240"/>
    </source>
</evidence>
<dbReference type="FunFam" id="3.30.1380.20:FF:000007">
    <property type="entry name" value="Trafficking protein particle complex subunit"/>
    <property type="match status" value="1"/>
</dbReference>
<dbReference type="PANTHER" id="PTHR20902">
    <property type="entry name" value="41-2 PROTEIN ANTIGEN-RELATED"/>
    <property type="match status" value="1"/>
</dbReference>
<keyword evidence="3 7" id="KW-0813">Transport</keyword>
<dbReference type="HOGENOM" id="CLU_073154_1_0_1"/>
<keyword evidence="5 7" id="KW-0931">ER-Golgi transport</keyword>
<keyword evidence="4 7" id="KW-0256">Endoplasmic reticulum</keyword>
<evidence type="ECO:0000256" key="8">
    <source>
        <dbReference type="SAM" id="MobiDB-lite"/>
    </source>
</evidence>
<dbReference type="PIRSF" id="PIRSF017479">
    <property type="entry name" value="TRAPP_I_complex_Trs31"/>
    <property type="match status" value="1"/>
</dbReference>
<comment type="function">
    <text evidence="7">Plays a key role in the late stages of endoplasmic reticulum to Golgi traffic.</text>
</comment>
<evidence type="ECO:0000256" key="3">
    <source>
        <dbReference type="ARBA" id="ARBA00022448"/>
    </source>
</evidence>
<dbReference type="Proteomes" id="UP000019484">
    <property type="component" value="Unassembled WGS sequence"/>
</dbReference>
<comment type="similarity">
    <text evidence="2 7">Belongs to the TRAPP small subunits family. BET3 subfamily.</text>
</comment>
<protein>
    <recommendedName>
        <fullName evidence="7">Trafficking protein particle complex subunit</fullName>
    </recommendedName>
</protein>
<evidence type="ECO:0000256" key="6">
    <source>
        <dbReference type="ARBA" id="ARBA00023034"/>
    </source>
</evidence>
<dbReference type="Gene3D" id="3.30.1380.20">
    <property type="entry name" value="Trafficking protein particle complex subunit 3"/>
    <property type="match status" value="1"/>
</dbReference>
<comment type="subunit">
    <text evidence="7">Part of the multisubunit TRAPP (transport protein particle) complex.</text>
</comment>
<evidence type="ECO:0000313" key="10">
    <source>
        <dbReference type="Proteomes" id="UP000019484"/>
    </source>
</evidence>
<dbReference type="GO" id="GO:1990072">
    <property type="term" value="C:TRAPPIII protein complex"/>
    <property type="evidence" value="ECO:0007669"/>
    <property type="project" value="TreeGrafter"/>
</dbReference>
<keyword evidence="6 7" id="KW-0333">Golgi apparatus</keyword>